<dbReference type="Gene3D" id="2.60.40.10">
    <property type="entry name" value="Immunoglobulins"/>
    <property type="match status" value="1"/>
</dbReference>
<reference evidence="2" key="1">
    <citation type="submission" date="2021-03" db="EMBL/GenBank/DDBJ databases">
        <title>Fibrella sp. HMF5335 genome sequencing and assembly.</title>
        <authorList>
            <person name="Kang H."/>
            <person name="Kim H."/>
            <person name="Bae S."/>
            <person name="Joh K."/>
        </authorList>
    </citation>
    <scope>NUCLEOTIDE SEQUENCE</scope>
    <source>
        <strain evidence="2">HMF5335</strain>
    </source>
</reference>
<feature type="compositionally biased region" description="Low complexity" evidence="1">
    <location>
        <begin position="174"/>
        <end position="190"/>
    </location>
</feature>
<comment type="caution">
    <text evidence="2">The sequence shown here is derived from an EMBL/GenBank/DDBJ whole genome shotgun (WGS) entry which is preliminary data.</text>
</comment>
<dbReference type="EMBL" id="JAFMYV010000011">
    <property type="protein sequence ID" value="MBO0938830.1"/>
    <property type="molecule type" value="Genomic_DNA"/>
</dbReference>
<proteinExistence type="predicted"/>
<dbReference type="InterPro" id="IPR013783">
    <property type="entry name" value="Ig-like_fold"/>
</dbReference>
<sequence>MSLQLNTTIPNLLVSQSSLQFPSTDVGDEQFLLVKIGQDGTNAPVRVSCEASPYFQVAVQGTPLRFSTEVTFIPEPGGTFVHVRYAPKHGGRHKSELVIETEQTTQSVALSGHTAGLLVRSLAPSSPGQSRLGLKIALTLALLGGATAVYWTAFRPGSQSSTMRPVMESPVTESARPASAQRRSTRSASRPVDLPVVLSAKERKLRNKRDEAPRTAMVQRESEPEKMETPPVRETPVRATPVRETRTRSAVNEPAVVTAEPPRPATPRPTADRAAIDATKKRPVPAKAKPTQVPSSESDLERELNGNQ</sequence>
<name>A0A939K7N9_9BACT</name>
<keyword evidence="3" id="KW-1185">Reference proteome</keyword>
<evidence type="ECO:0000256" key="1">
    <source>
        <dbReference type="SAM" id="MobiDB-lite"/>
    </source>
</evidence>
<evidence type="ECO:0000313" key="2">
    <source>
        <dbReference type="EMBL" id="MBO0938830.1"/>
    </source>
</evidence>
<evidence type="ECO:0000313" key="3">
    <source>
        <dbReference type="Proteomes" id="UP000664034"/>
    </source>
</evidence>
<protein>
    <submittedName>
        <fullName evidence="2">Uncharacterized protein</fullName>
    </submittedName>
</protein>
<gene>
    <name evidence="2" type="ORF">J2I47_19920</name>
</gene>
<feature type="region of interest" description="Disordered" evidence="1">
    <location>
        <begin position="157"/>
        <end position="308"/>
    </location>
</feature>
<dbReference type="AlphaFoldDB" id="A0A939K7N9"/>
<dbReference type="RefSeq" id="WP_207366368.1">
    <property type="nucleotide sequence ID" value="NZ_JAFMYV010000011.1"/>
</dbReference>
<feature type="compositionally biased region" description="Basic and acidic residues" evidence="1">
    <location>
        <begin position="299"/>
        <end position="308"/>
    </location>
</feature>
<feature type="compositionally biased region" description="Basic and acidic residues" evidence="1">
    <location>
        <begin position="270"/>
        <end position="280"/>
    </location>
</feature>
<organism evidence="2 3">
    <name type="scientific">Fibrella rubiginis</name>
    <dbReference type="NCBI Taxonomy" id="2817060"/>
    <lineage>
        <taxon>Bacteria</taxon>
        <taxon>Pseudomonadati</taxon>
        <taxon>Bacteroidota</taxon>
        <taxon>Cytophagia</taxon>
        <taxon>Cytophagales</taxon>
        <taxon>Spirosomataceae</taxon>
        <taxon>Fibrella</taxon>
    </lineage>
</organism>
<dbReference type="Proteomes" id="UP000664034">
    <property type="component" value="Unassembled WGS sequence"/>
</dbReference>
<accession>A0A939K7N9</accession>